<protein>
    <submittedName>
        <fullName evidence="1">Uncharacterized protein</fullName>
    </submittedName>
</protein>
<sequence length="114" mass="12925">MAIPPSRHWRALSVLGVNDLPLHLFPQRLPALEVARHVLQKRSHLTGSGVVGVVFCHLQPDERHFTLRTAVPTSRNIVSLPGVHCGSYCWLHPDHVERVQHEEKHLLGIYRTPT</sequence>
<gene>
    <name evidence="1" type="ORF">TraAM80_10509</name>
</gene>
<evidence type="ECO:0000313" key="1">
    <source>
        <dbReference type="EMBL" id="RNE94901.1"/>
    </source>
</evidence>
<dbReference type="Proteomes" id="UP000283634">
    <property type="component" value="Unassembled WGS sequence"/>
</dbReference>
<dbReference type="GeneID" id="40334442"/>
<proteinExistence type="predicted"/>
<dbReference type="RefSeq" id="XP_029233035.1">
    <property type="nucleotide sequence ID" value="XM_029387124.1"/>
</dbReference>
<organism evidence="1 2">
    <name type="scientific">Trypanosoma rangeli</name>
    <dbReference type="NCBI Taxonomy" id="5698"/>
    <lineage>
        <taxon>Eukaryota</taxon>
        <taxon>Discoba</taxon>
        <taxon>Euglenozoa</taxon>
        <taxon>Kinetoplastea</taxon>
        <taxon>Metakinetoplastina</taxon>
        <taxon>Trypanosomatida</taxon>
        <taxon>Trypanosomatidae</taxon>
        <taxon>Trypanosoma</taxon>
        <taxon>Herpetosoma</taxon>
    </lineage>
</organism>
<dbReference type="EMBL" id="MKGL01001019">
    <property type="protein sequence ID" value="RNE94901.1"/>
    <property type="molecule type" value="Genomic_DNA"/>
</dbReference>
<reference evidence="1 2" key="1">
    <citation type="journal article" date="2018" name="BMC Genomics">
        <title>Genomic comparison of Trypanosoma conorhini and Trypanosoma rangeli to Trypanosoma cruzi strains of high and low virulence.</title>
        <authorList>
            <person name="Bradwell K.R."/>
            <person name="Koparde V.N."/>
            <person name="Matveyev A.V."/>
            <person name="Serrano M.G."/>
            <person name="Alves J.M."/>
            <person name="Parikh H."/>
            <person name="Huang B."/>
            <person name="Lee V."/>
            <person name="Espinosa-Alvarez O."/>
            <person name="Ortiz P.A."/>
            <person name="Costa-Martins A.G."/>
            <person name="Teixeira M.M."/>
            <person name="Buck G.A."/>
        </authorList>
    </citation>
    <scope>NUCLEOTIDE SEQUENCE [LARGE SCALE GENOMIC DNA]</scope>
    <source>
        <strain evidence="1 2">AM80</strain>
    </source>
</reference>
<accession>A0A3R7JSU7</accession>
<keyword evidence="2" id="KW-1185">Reference proteome</keyword>
<dbReference type="AlphaFoldDB" id="A0A3R7JSU7"/>
<comment type="caution">
    <text evidence="1">The sequence shown here is derived from an EMBL/GenBank/DDBJ whole genome shotgun (WGS) entry which is preliminary data.</text>
</comment>
<name>A0A3R7JSU7_TRYRA</name>
<evidence type="ECO:0000313" key="2">
    <source>
        <dbReference type="Proteomes" id="UP000283634"/>
    </source>
</evidence>